<name>A0A1G2G4Q0_9BACT</name>
<gene>
    <name evidence="1" type="ORF">A2756_01270</name>
</gene>
<proteinExistence type="predicted"/>
<protein>
    <submittedName>
        <fullName evidence="1">Uncharacterized protein</fullName>
    </submittedName>
</protein>
<evidence type="ECO:0000313" key="2">
    <source>
        <dbReference type="Proteomes" id="UP000177785"/>
    </source>
</evidence>
<dbReference type="EMBL" id="MHNL01000007">
    <property type="protein sequence ID" value="OGZ45236.1"/>
    <property type="molecule type" value="Genomic_DNA"/>
</dbReference>
<dbReference type="STRING" id="1802115.A2756_01270"/>
<organism evidence="1 2">
    <name type="scientific">Candidatus Ryanbacteria bacterium RIFCSPHIGHO2_01_FULL_48_27</name>
    <dbReference type="NCBI Taxonomy" id="1802115"/>
    <lineage>
        <taxon>Bacteria</taxon>
        <taxon>Candidatus Ryaniibacteriota</taxon>
    </lineage>
</organism>
<sequence length="61" mass="7064">MAMELPNVHSKGRVMFPTRASFLGYVYQNDRPFVVLCQGPQSSIDIGEKNMLNMYRAFLFF</sequence>
<dbReference type="AlphaFoldDB" id="A0A1G2G4Q0"/>
<comment type="caution">
    <text evidence="1">The sequence shown here is derived from an EMBL/GenBank/DDBJ whole genome shotgun (WGS) entry which is preliminary data.</text>
</comment>
<accession>A0A1G2G4Q0</accession>
<reference evidence="1 2" key="1">
    <citation type="journal article" date="2016" name="Nat. Commun.">
        <title>Thousands of microbial genomes shed light on interconnected biogeochemical processes in an aquifer system.</title>
        <authorList>
            <person name="Anantharaman K."/>
            <person name="Brown C.T."/>
            <person name="Hug L.A."/>
            <person name="Sharon I."/>
            <person name="Castelle C.J."/>
            <person name="Probst A.J."/>
            <person name="Thomas B.C."/>
            <person name="Singh A."/>
            <person name="Wilkins M.J."/>
            <person name="Karaoz U."/>
            <person name="Brodie E.L."/>
            <person name="Williams K.H."/>
            <person name="Hubbard S.S."/>
            <person name="Banfield J.F."/>
        </authorList>
    </citation>
    <scope>NUCLEOTIDE SEQUENCE [LARGE SCALE GENOMIC DNA]</scope>
</reference>
<dbReference type="Proteomes" id="UP000177785">
    <property type="component" value="Unassembled WGS sequence"/>
</dbReference>
<evidence type="ECO:0000313" key="1">
    <source>
        <dbReference type="EMBL" id="OGZ45236.1"/>
    </source>
</evidence>